<dbReference type="AlphaFoldDB" id="A0A9P6KQS8"/>
<evidence type="ECO:0000313" key="2">
    <source>
        <dbReference type="Proteomes" id="UP000756921"/>
    </source>
</evidence>
<organism evidence="1 2">
    <name type="scientific">Paraphaeosphaeria minitans</name>
    <dbReference type="NCBI Taxonomy" id="565426"/>
    <lineage>
        <taxon>Eukaryota</taxon>
        <taxon>Fungi</taxon>
        <taxon>Dikarya</taxon>
        <taxon>Ascomycota</taxon>
        <taxon>Pezizomycotina</taxon>
        <taxon>Dothideomycetes</taxon>
        <taxon>Pleosporomycetidae</taxon>
        <taxon>Pleosporales</taxon>
        <taxon>Massarineae</taxon>
        <taxon>Didymosphaeriaceae</taxon>
        <taxon>Paraphaeosphaeria</taxon>
    </lineage>
</organism>
<name>A0A9P6KQS8_9PLEO</name>
<reference evidence="1" key="1">
    <citation type="journal article" date="2020" name="Mol. Plant Microbe Interact.">
        <title>Genome Sequence of the Biocontrol Agent Coniothyrium minitans strain Conio (IMI 134523).</title>
        <authorList>
            <person name="Patel D."/>
            <person name="Shittu T.A."/>
            <person name="Baroncelli R."/>
            <person name="Muthumeenakshi S."/>
            <person name="Osborne T.H."/>
            <person name="Janganan T.K."/>
            <person name="Sreenivasaprasad S."/>
        </authorList>
    </citation>
    <scope>NUCLEOTIDE SEQUENCE</scope>
    <source>
        <strain evidence="1">Conio</strain>
    </source>
</reference>
<accession>A0A9P6KQS8</accession>
<evidence type="ECO:0000313" key="1">
    <source>
        <dbReference type="EMBL" id="KAF9735430.1"/>
    </source>
</evidence>
<proteinExistence type="predicted"/>
<keyword evidence="2" id="KW-1185">Reference proteome</keyword>
<dbReference type="Proteomes" id="UP000756921">
    <property type="component" value="Unassembled WGS sequence"/>
</dbReference>
<sequence length="33" mass="3507">MRGRGASHAGTRYRSHCGEANPCSSLDNAIIFA</sequence>
<dbReference type="EMBL" id="WJXW01000006">
    <property type="protein sequence ID" value="KAF9735430.1"/>
    <property type="molecule type" value="Genomic_DNA"/>
</dbReference>
<comment type="caution">
    <text evidence="1">The sequence shown here is derived from an EMBL/GenBank/DDBJ whole genome shotgun (WGS) entry which is preliminary data.</text>
</comment>
<gene>
    <name evidence="1" type="ORF">PMIN01_06835</name>
</gene>
<protein>
    <submittedName>
        <fullName evidence="1">Uncharacterized protein</fullName>
    </submittedName>
</protein>